<keyword evidence="3" id="KW-0731">Sigma factor</keyword>
<dbReference type="InterPro" id="IPR013249">
    <property type="entry name" value="RNA_pol_sigma70_r4_t2"/>
</dbReference>
<dbReference type="PANTHER" id="PTHR43133:SF46">
    <property type="entry name" value="RNA POLYMERASE SIGMA-70 FACTOR ECF SUBFAMILY"/>
    <property type="match status" value="1"/>
</dbReference>
<dbReference type="CDD" id="cd06171">
    <property type="entry name" value="Sigma70_r4"/>
    <property type="match status" value="1"/>
</dbReference>
<dbReference type="EMBL" id="JAGTAR010000021">
    <property type="protein sequence ID" value="MBR8536673.1"/>
    <property type="molecule type" value="Genomic_DNA"/>
</dbReference>
<keyword evidence="2" id="KW-0805">Transcription regulation</keyword>
<comment type="similarity">
    <text evidence="1">Belongs to the sigma-70 factor family. ECF subfamily.</text>
</comment>
<gene>
    <name evidence="7" type="ORF">KDU71_13945</name>
</gene>
<sequence length="176" mass="20834">MNINQFEELYKLHYRTVYSYAAHFVNDHSSRLDIVHDVFTYLLENKETLQFNKSAKSYLLSACHNSCLNYIKKQKVRQRYVSEILEVDSNFVNGYDTVFEQELSNKIEAILRELPKQCKLIFELSRLKGMKHKEIAAILDISPKTVETQIYRALKTFKKILKTDILVFIYTFLHVL</sequence>
<organism evidence="7 8">
    <name type="scientific">Carboxylicivirga sediminis</name>
    <dbReference type="NCBI Taxonomy" id="2006564"/>
    <lineage>
        <taxon>Bacteria</taxon>
        <taxon>Pseudomonadati</taxon>
        <taxon>Bacteroidota</taxon>
        <taxon>Bacteroidia</taxon>
        <taxon>Marinilabiliales</taxon>
        <taxon>Marinilabiliaceae</taxon>
        <taxon>Carboxylicivirga</taxon>
    </lineage>
</organism>
<dbReference type="SUPFAM" id="SSF88946">
    <property type="entry name" value="Sigma2 domain of RNA polymerase sigma factors"/>
    <property type="match status" value="1"/>
</dbReference>
<evidence type="ECO:0000259" key="5">
    <source>
        <dbReference type="Pfam" id="PF04542"/>
    </source>
</evidence>
<dbReference type="Gene3D" id="1.10.1740.10">
    <property type="match status" value="1"/>
</dbReference>
<dbReference type="InterPro" id="IPR039425">
    <property type="entry name" value="RNA_pol_sigma-70-like"/>
</dbReference>
<name>A0A941F4G9_9BACT</name>
<dbReference type="InterPro" id="IPR013325">
    <property type="entry name" value="RNA_pol_sigma_r2"/>
</dbReference>
<evidence type="ECO:0000256" key="1">
    <source>
        <dbReference type="ARBA" id="ARBA00010641"/>
    </source>
</evidence>
<accession>A0A941F4G9</accession>
<keyword evidence="4" id="KW-0804">Transcription</keyword>
<dbReference type="Pfam" id="PF04542">
    <property type="entry name" value="Sigma70_r2"/>
    <property type="match status" value="1"/>
</dbReference>
<feature type="domain" description="RNA polymerase sigma factor 70 region 4 type 2" evidence="6">
    <location>
        <begin position="105"/>
        <end position="156"/>
    </location>
</feature>
<dbReference type="InterPro" id="IPR014284">
    <property type="entry name" value="RNA_pol_sigma-70_dom"/>
</dbReference>
<keyword evidence="8" id="KW-1185">Reference proteome</keyword>
<dbReference type="InterPro" id="IPR007627">
    <property type="entry name" value="RNA_pol_sigma70_r2"/>
</dbReference>
<evidence type="ECO:0000313" key="8">
    <source>
        <dbReference type="Proteomes" id="UP000679220"/>
    </source>
</evidence>
<dbReference type="NCBIfam" id="TIGR02985">
    <property type="entry name" value="Sig70_bacteroi1"/>
    <property type="match status" value="1"/>
</dbReference>
<dbReference type="GO" id="GO:0006352">
    <property type="term" value="P:DNA-templated transcription initiation"/>
    <property type="evidence" value="ECO:0007669"/>
    <property type="project" value="InterPro"/>
</dbReference>
<dbReference type="SUPFAM" id="SSF88659">
    <property type="entry name" value="Sigma3 and sigma4 domains of RNA polymerase sigma factors"/>
    <property type="match status" value="1"/>
</dbReference>
<dbReference type="InterPro" id="IPR014327">
    <property type="entry name" value="RNA_pol_sigma70_bacteroid"/>
</dbReference>
<evidence type="ECO:0000313" key="7">
    <source>
        <dbReference type="EMBL" id="MBR8536673.1"/>
    </source>
</evidence>
<feature type="domain" description="RNA polymerase sigma-70 region 2" evidence="5">
    <location>
        <begin position="9"/>
        <end position="75"/>
    </location>
</feature>
<evidence type="ECO:0000256" key="2">
    <source>
        <dbReference type="ARBA" id="ARBA00023015"/>
    </source>
</evidence>
<proteinExistence type="inferred from homology"/>
<dbReference type="GO" id="GO:0003677">
    <property type="term" value="F:DNA binding"/>
    <property type="evidence" value="ECO:0007669"/>
    <property type="project" value="InterPro"/>
</dbReference>
<dbReference type="InterPro" id="IPR036388">
    <property type="entry name" value="WH-like_DNA-bd_sf"/>
</dbReference>
<dbReference type="Gene3D" id="1.10.10.10">
    <property type="entry name" value="Winged helix-like DNA-binding domain superfamily/Winged helix DNA-binding domain"/>
    <property type="match status" value="1"/>
</dbReference>
<protein>
    <submittedName>
        <fullName evidence="7">RNA polymerase sigma-70 factor</fullName>
    </submittedName>
</protein>
<dbReference type="AlphaFoldDB" id="A0A941F4G9"/>
<dbReference type="Pfam" id="PF08281">
    <property type="entry name" value="Sigma70_r4_2"/>
    <property type="match status" value="1"/>
</dbReference>
<dbReference type="GO" id="GO:0016987">
    <property type="term" value="F:sigma factor activity"/>
    <property type="evidence" value="ECO:0007669"/>
    <property type="project" value="UniProtKB-KW"/>
</dbReference>
<reference evidence="7" key="1">
    <citation type="journal article" date="2018" name="Int. J. Syst. Evol. Microbiol.">
        <title>Carboxylicivirga sediminis sp. nov., isolated from coastal sediment.</title>
        <authorList>
            <person name="Wang F.Q."/>
            <person name="Ren L.H."/>
            <person name="Zou R.J."/>
            <person name="Sun Y.Z."/>
            <person name="Liu X.J."/>
            <person name="Jiang F."/>
            <person name="Liu L.J."/>
        </authorList>
    </citation>
    <scope>NUCLEOTIDE SEQUENCE</scope>
    <source>
        <strain evidence="7">JR1</strain>
    </source>
</reference>
<dbReference type="PANTHER" id="PTHR43133">
    <property type="entry name" value="RNA POLYMERASE ECF-TYPE SIGMA FACTO"/>
    <property type="match status" value="1"/>
</dbReference>
<dbReference type="InterPro" id="IPR013324">
    <property type="entry name" value="RNA_pol_sigma_r3/r4-like"/>
</dbReference>
<reference evidence="7" key="2">
    <citation type="submission" date="2021-04" db="EMBL/GenBank/DDBJ databases">
        <authorList>
            <person name="Zhang T."/>
            <person name="Zhang Y."/>
            <person name="Lu D."/>
            <person name="Zuo D."/>
            <person name="Du Z."/>
        </authorList>
    </citation>
    <scope>NUCLEOTIDE SEQUENCE</scope>
    <source>
        <strain evidence="7">JR1</strain>
    </source>
</reference>
<comment type="caution">
    <text evidence="7">The sequence shown here is derived from an EMBL/GenBank/DDBJ whole genome shotgun (WGS) entry which is preliminary data.</text>
</comment>
<evidence type="ECO:0000259" key="6">
    <source>
        <dbReference type="Pfam" id="PF08281"/>
    </source>
</evidence>
<evidence type="ECO:0000256" key="3">
    <source>
        <dbReference type="ARBA" id="ARBA00023082"/>
    </source>
</evidence>
<dbReference type="NCBIfam" id="TIGR02937">
    <property type="entry name" value="sigma70-ECF"/>
    <property type="match status" value="1"/>
</dbReference>
<evidence type="ECO:0000256" key="4">
    <source>
        <dbReference type="ARBA" id="ARBA00023163"/>
    </source>
</evidence>
<dbReference type="RefSeq" id="WP_212191700.1">
    <property type="nucleotide sequence ID" value="NZ_JAGTAR010000021.1"/>
</dbReference>
<dbReference type="Proteomes" id="UP000679220">
    <property type="component" value="Unassembled WGS sequence"/>
</dbReference>